<dbReference type="CDD" id="cd02440">
    <property type="entry name" value="AdoMet_MTases"/>
    <property type="match status" value="1"/>
</dbReference>
<dbReference type="SUPFAM" id="SSF53335">
    <property type="entry name" value="S-adenosyl-L-methionine-dependent methyltransferases"/>
    <property type="match status" value="1"/>
</dbReference>
<dbReference type="PANTHER" id="PTHR13393:SF0">
    <property type="entry name" value="RNA N6-ADENOSINE-METHYLTRANSFERASE METTL16"/>
    <property type="match status" value="1"/>
</dbReference>
<keyword evidence="4 6" id="KW-0949">S-adenosyl-L-methionine</keyword>
<protein>
    <recommendedName>
        <fullName evidence="10">S-adenosyl-L-methionine dependent methyltransferase</fullName>
    </recommendedName>
</protein>
<feature type="region of interest" description="Disordered" evidence="7">
    <location>
        <begin position="340"/>
        <end position="359"/>
    </location>
</feature>
<accession>A0A5M3M6N9</accession>
<keyword evidence="2 5" id="KW-0489">Methyltransferase</keyword>
<dbReference type="PIRSF" id="PIRSF037350">
    <property type="entry name" value="Mtase_ZK1128_prd"/>
    <property type="match status" value="1"/>
</dbReference>
<gene>
    <name evidence="8" type="ORF">CONPUDRAFT_169696</name>
</gene>
<evidence type="ECO:0000256" key="5">
    <source>
        <dbReference type="PIRNR" id="PIRNR037350"/>
    </source>
</evidence>
<dbReference type="OrthoDB" id="514248at2759"/>
<dbReference type="Pfam" id="PF05971">
    <property type="entry name" value="Methyltransf_10"/>
    <property type="match status" value="1"/>
</dbReference>
<dbReference type="OMA" id="HQGRYDF"/>
<feature type="region of interest" description="Disordered" evidence="7">
    <location>
        <begin position="365"/>
        <end position="387"/>
    </location>
</feature>
<dbReference type="GO" id="GO:0008168">
    <property type="term" value="F:methyltransferase activity"/>
    <property type="evidence" value="ECO:0007669"/>
    <property type="project" value="UniProtKB-KW"/>
</dbReference>
<evidence type="ECO:0000313" key="9">
    <source>
        <dbReference type="Proteomes" id="UP000053558"/>
    </source>
</evidence>
<dbReference type="InterPro" id="IPR017182">
    <property type="entry name" value="METTL16/PsiM"/>
</dbReference>
<evidence type="ECO:0008006" key="10">
    <source>
        <dbReference type="Google" id="ProtNLM"/>
    </source>
</evidence>
<dbReference type="GO" id="GO:0070475">
    <property type="term" value="P:rRNA base methylation"/>
    <property type="evidence" value="ECO:0007669"/>
    <property type="project" value="TreeGrafter"/>
</dbReference>
<sequence>MHPRNRYNTPPDFTSLAKRYPPLRPYVFINEDNVAILDFQNIDAQRRLTEALLHCDFNLKITLMEDRLCPPVPNRLNYILWIQDIIRSCDLPERPVRGIDVGTGASAIYPLLACSMDPSWHMVGLEIDDESARCALQNVAANNLSDRIDIRMSVLDGPIFALFDDDLDTQYDFTMCNPPFYGSAQEIAESAEGKLYGPRSVCSGAAVEMVTPGGEVAFVSQMVRESVQHKTRCRWFTSMLGKLSSVSVVIELIKALGIDNYGITEFVQGQTRRWAVVWSFGRERLPDSITRIRNPSLQKHMPPHNCLYQPFSSEHTVTQLQDAVQRVLDAIEGVSWSCNMHKSEDSGEESPAPETSSRMIVKAAQNTWSRSARRKKKAEMEEQSDALASGLRQVVEPILRCSMKCMDNVEELELEYTWTEGEDRGVFESFASHVNRKVGDLLAGG</sequence>
<reference evidence="9" key="1">
    <citation type="journal article" date="2012" name="Science">
        <title>The Paleozoic origin of enzymatic lignin decomposition reconstructed from 31 fungal genomes.</title>
        <authorList>
            <person name="Floudas D."/>
            <person name="Binder M."/>
            <person name="Riley R."/>
            <person name="Barry K."/>
            <person name="Blanchette R.A."/>
            <person name="Henrissat B."/>
            <person name="Martinez A.T."/>
            <person name="Otillar R."/>
            <person name="Spatafora J.W."/>
            <person name="Yadav J.S."/>
            <person name="Aerts A."/>
            <person name="Benoit I."/>
            <person name="Boyd A."/>
            <person name="Carlson A."/>
            <person name="Copeland A."/>
            <person name="Coutinho P.M."/>
            <person name="de Vries R.P."/>
            <person name="Ferreira P."/>
            <person name="Findley K."/>
            <person name="Foster B."/>
            <person name="Gaskell J."/>
            <person name="Glotzer D."/>
            <person name="Gorecki P."/>
            <person name="Heitman J."/>
            <person name="Hesse C."/>
            <person name="Hori C."/>
            <person name="Igarashi K."/>
            <person name="Jurgens J.A."/>
            <person name="Kallen N."/>
            <person name="Kersten P."/>
            <person name="Kohler A."/>
            <person name="Kuees U."/>
            <person name="Kumar T.K.A."/>
            <person name="Kuo A."/>
            <person name="LaButti K."/>
            <person name="Larrondo L.F."/>
            <person name="Lindquist E."/>
            <person name="Ling A."/>
            <person name="Lombard V."/>
            <person name="Lucas S."/>
            <person name="Lundell T."/>
            <person name="Martin R."/>
            <person name="McLaughlin D.J."/>
            <person name="Morgenstern I."/>
            <person name="Morin E."/>
            <person name="Murat C."/>
            <person name="Nagy L.G."/>
            <person name="Nolan M."/>
            <person name="Ohm R.A."/>
            <person name="Patyshakuliyeva A."/>
            <person name="Rokas A."/>
            <person name="Ruiz-Duenas F.J."/>
            <person name="Sabat G."/>
            <person name="Salamov A."/>
            <person name="Samejima M."/>
            <person name="Schmutz J."/>
            <person name="Slot J.C."/>
            <person name="St John F."/>
            <person name="Stenlid J."/>
            <person name="Sun H."/>
            <person name="Sun S."/>
            <person name="Syed K."/>
            <person name="Tsang A."/>
            <person name="Wiebenga A."/>
            <person name="Young D."/>
            <person name="Pisabarro A."/>
            <person name="Eastwood D.C."/>
            <person name="Martin F."/>
            <person name="Cullen D."/>
            <person name="Grigoriev I.V."/>
            <person name="Hibbett D.S."/>
        </authorList>
    </citation>
    <scope>NUCLEOTIDE SEQUENCE [LARGE SCALE GENOMIC DNA]</scope>
    <source>
        <strain evidence="9">RWD-64-598 SS2</strain>
    </source>
</reference>
<dbReference type="InterPro" id="IPR010286">
    <property type="entry name" value="METTL16/RlmF"/>
</dbReference>
<dbReference type="GO" id="GO:0005634">
    <property type="term" value="C:nucleus"/>
    <property type="evidence" value="ECO:0007669"/>
    <property type="project" value="TreeGrafter"/>
</dbReference>
<evidence type="ECO:0000256" key="4">
    <source>
        <dbReference type="ARBA" id="ARBA00022691"/>
    </source>
</evidence>
<proteinExistence type="inferred from homology"/>
<dbReference type="KEGG" id="cput:CONPUDRAFT_169696"/>
<evidence type="ECO:0000256" key="1">
    <source>
        <dbReference type="ARBA" id="ARBA00005878"/>
    </source>
</evidence>
<dbReference type="Proteomes" id="UP000053558">
    <property type="component" value="Unassembled WGS sequence"/>
</dbReference>
<keyword evidence="9" id="KW-1185">Reference proteome</keyword>
<dbReference type="EMBL" id="JH711590">
    <property type="protein sequence ID" value="EIW74733.1"/>
    <property type="molecule type" value="Genomic_DNA"/>
</dbReference>
<evidence type="ECO:0000256" key="6">
    <source>
        <dbReference type="PIRSR" id="PIRSR037350-1"/>
    </source>
</evidence>
<dbReference type="GeneID" id="19206311"/>
<keyword evidence="3 5" id="KW-0808">Transferase</keyword>
<evidence type="ECO:0000256" key="2">
    <source>
        <dbReference type="ARBA" id="ARBA00022603"/>
    </source>
</evidence>
<comment type="caution">
    <text evidence="8">The sequence shown here is derived from an EMBL/GenBank/DDBJ whole genome shotgun (WGS) entry which is preliminary data.</text>
</comment>
<name>A0A5M3M6N9_CONPW</name>
<feature type="binding site" evidence="6">
    <location>
        <position position="126"/>
    </location>
    <ligand>
        <name>S-adenosyl-L-methionine</name>
        <dbReference type="ChEBI" id="CHEBI:59789"/>
    </ligand>
</feature>
<feature type="binding site" evidence="6">
    <location>
        <position position="102"/>
    </location>
    <ligand>
        <name>S-adenosyl-L-methionine</name>
        <dbReference type="ChEBI" id="CHEBI:59789"/>
    </ligand>
</feature>
<evidence type="ECO:0000256" key="3">
    <source>
        <dbReference type="ARBA" id="ARBA00022679"/>
    </source>
</evidence>
<dbReference type="PANTHER" id="PTHR13393">
    <property type="entry name" value="SAM-DEPENDENT METHYLTRANSFERASE"/>
    <property type="match status" value="1"/>
</dbReference>
<feature type="binding site" evidence="6">
    <location>
        <position position="177"/>
    </location>
    <ligand>
        <name>S-adenosyl-L-methionine</name>
        <dbReference type="ChEBI" id="CHEBI:59789"/>
    </ligand>
</feature>
<organism evidence="8 9">
    <name type="scientific">Coniophora puteana (strain RWD-64-598)</name>
    <name type="common">Brown rot fungus</name>
    <dbReference type="NCBI Taxonomy" id="741705"/>
    <lineage>
        <taxon>Eukaryota</taxon>
        <taxon>Fungi</taxon>
        <taxon>Dikarya</taxon>
        <taxon>Basidiomycota</taxon>
        <taxon>Agaricomycotina</taxon>
        <taxon>Agaricomycetes</taxon>
        <taxon>Agaricomycetidae</taxon>
        <taxon>Boletales</taxon>
        <taxon>Coniophorineae</taxon>
        <taxon>Coniophoraceae</taxon>
        <taxon>Coniophora</taxon>
    </lineage>
</organism>
<dbReference type="RefSeq" id="XP_007774817.1">
    <property type="nucleotide sequence ID" value="XM_007776627.1"/>
</dbReference>
<comment type="similarity">
    <text evidence="1 5">Belongs to the methyltransferase superfamily. METTL16/RlmF family.</text>
</comment>
<feature type="binding site" evidence="6">
    <location>
        <position position="75"/>
    </location>
    <ligand>
        <name>S-adenosyl-L-methionine</name>
        <dbReference type="ChEBI" id="CHEBI:59789"/>
    </ligand>
</feature>
<dbReference type="Gene3D" id="3.40.50.150">
    <property type="entry name" value="Vaccinia Virus protein VP39"/>
    <property type="match status" value="1"/>
</dbReference>
<evidence type="ECO:0000256" key="7">
    <source>
        <dbReference type="SAM" id="MobiDB-lite"/>
    </source>
</evidence>
<evidence type="ECO:0000313" key="8">
    <source>
        <dbReference type="EMBL" id="EIW74733.1"/>
    </source>
</evidence>
<dbReference type="AlphaFoldDB" id="A0A5M3M6N9"/>
<dbReference type="InterPro" id="IPR029063">
    <property type="entry name" value="SAM-dependent_MTases_sf"/>
</dbReference>